<dbReference type="InterPro" id="IPR002299">
    <property type="entry name" value="Porin_Neis"/>
</dbReference>
<dbReference type="EMBL" id="FOLO01000009">
    <property type="protein sequence ID" value="SFC43436.1"/>
    <property type="molecule type" value="Genomic_DNA"/>
</dbReference>
<evidence type="ECO:0000256" key="4">
    <source>
        <dbReference type="ARBA" id="ARBA00022452"/>
    </source>
</evidence>
<evidence type="ECO:0000256" key="1">
    <source>
        <dbReference type="ARBA" id="ARBA00004571"/>
    </source>
</evidence>
<accession>A0A1I1J4S1</accession>
<evidence type="ECO:0000313" key="13">
    <source>
        <dbReference type="EMBL" id="SFC43436.1"/>
    </source>
</evidence>
<dbReference type="GO" id="GO:0046930">
    <property type="term" value="C:pore complex"/>
    <property type="evidence" value="ECO:0007669"/>
    <property type="project" value="UniProtKB-KW"/>
</dbReference>
<dbReference type="InterPro" id="IPR033900">
    <property type="entry name" value="Gram_neg_porin_domain"/>
</dbReference>
<keyword evidence="5" id="KW-0812">Transmembrane</keyword>
<keyword evidence="14" id="KW-1185">Reference proteome</keyword>
<dbReference type="InterPro" id="IPR023614">
    <property type="entry name" value="Porin_dom_sf"/>
</dbReference>
<dbReference type="GO" id="GO:0009279">
    <property type="term" value="C:cell outer membrane"/>
    <property type="evidence" value="ECO:0007669"/>
    <property type="project" value="UniProtKB-SubCell"/>
</dbReference>
<keyword evidence="9" id="KW-0472">Membrane</keyword>
<reference evidence="13 14" key="1">
    <citation type="submission" date="2016-10" db="EMBL/GenBank/DDBJ databases">
        <authorList>
            <person name="de Groot N.N."/>
        </authorList>
    </citation>
    <scope>NUCLEOTIDE SEQUENCE [LARGE SCALE GENOMIC DNA]</scope>
    <source>
        <strain evidence="13 14">DSM 6059</strain>
    </source>
</reference>
<evidence type="ECO:0000256" key="10">
    <source>
        <dbReference type="ARBA" id="ARBA00023237"/>
    </source>
</evidence>
<dbReference type="CDD" id="cd00342">
    <property type="entry name" value="gram_neg_porins"/>
    <property type="match status" value="1"/>
</dbReference>
<dbReference type="SUPFAM" id="SSF56935">
    <property type="entry name" value="Porins"/>
    <property type="match status" value="1"/>
</dbReference>
<evidence type="ECO:0000256" key="6">
    <source>
        <dbReference type="ARBA" id="ARBA00022729"/>
    </source>
</evidence>
<keyword evidence="8" id="KW-0626">Porin</keyword>
<comment type="subcellular location">
    <subcellularLocation>
        <location evidence="1">Cell outer membrane</location>
        <topology evidence="1">Multi-pass membrane protein</topology>
    </subcellularLocation>
</comment>
<keyword evidence="4" id="KW-1134">Transmembrane beta strand</keyword>
<keyword evidence="6 11" id="KW-0732">Signal</keyword>
<evidence type="ECO:0000256" key="2">
    <source>
        <dbReference type="ARBA" id="ARBA00011233"/>
    </source>
</evidence>
<dbReference type="Proteomes" id="UP000198862">
    <property type="component" value="Unassembled WGS sequence"/>
</dbReference>
<keyword evidence="7" id="KW-0406">Ion transport</keyword>
<evidence type="ECO:0000256" key="5">
    <source>
        <dbReference type="ARBA" id="ARBA00022692"/>
    </source>
</evidence>
<dbReference type="Pfam" id="PF13609">
    <property type="entry name" value="Porin_4"/>
    <property type="match status" value="1"/>
</dbReference>
<dbReference type="PRINTS" id="PR00182">
    <property type="entry name" value="ECOLNEIPORIN"/>
</dbReference>
<dbReference type="PRINTS" id="PR00184">
    <property type="entry name" value="NEISSPPORIN"/>
</dbReference>
<evidence type="ECO:0000259" key="12">
    <source>
        <dbReference type="Pfam" id="PF13609"/>
    </source>
</evidence>
<dbReference type="Gene3D" id="2.40.160.10">
    <property type="entry name" value="Porin"/>
    <property type="match status" value="1"/>
</dbReference>
<dbReference type="PANTHER" id="PTHR34501">
    <property type="entry name" value="PROTEIN YDDL-RELATED"/>
    <property type="match status" value="1"/>
</dbReference>
<evidence type="ECO:0000313" key="14">
    <source>
        <dbReference type="Proteomes" id="UP000198862"/>
    </source>
</evidence>
<protein>
    <submittedName>
        <fullName evidence="13">Outer membrane protein (Porin)</fullName>
    </submittedName>
</protein>
<gene>
    <name evidence="13" type="ORF">SAMN02745724_01652</name>
</gene>
<organism evidence="13 14">
    <name type="scientific">Pseudoalteromonas denitrificans DSM 6059</name>
    <dbReference type="NCBI Taxonomy" id="1123010"/>
    <lineage>
        <taxon>Bacteria</taxon>
        <taxon>Pseudomonadati</taxon>
        <taxon>Pseudomonadota</taxon>
        <taxon>Gammaproteobacteria</taxon>
        <taxon>Alteromonadales</taxon>
        <taxon>Pseudoalteromonadaceae</taxon>
        <taxon>Pseudoalteromonas</taxon>
    </lineage>
</organism>
<dbReference type="OrthoDB" id="8173690at2"/>
<evidence type="ECO:0000256" key="7">
    <source>
        <dbReference type="ARBA" id="ARBA00023065"/>
    </source>
</evidence>
<dbReference type="STRING" id="1123010.SAMN02745724_01652"/>
<evidence type="ECO:0000256" key="9">
    <source>
        <dbReference type="ARBA" id="ARBA00023136"/>
    </source>
</evidence>
<dbReference type="AlphaFoldDB" id="A0A1I1J4S1"/>
<dbReference type="GO" id="GO:0015288">
    <property type="term" value="F:porin activity"/>
    <property type="evidence" value="ECO:0007669"/>
    <property type="project" value="UniProtKB-KW"/>
</dbReference>
<feature type="domain" description="Porin" evidence="12">
    <location>
        <begin position="9"/>
        <end position="292"/>
    </location>
</feature>
<dbReference type="InterPro" id="IPR050298">
    <property type="entry name" value="Gram-neg_bact_OMP"/>
</dbReference>
<feature type="signal peptide" evidence="11">
    <location>
        <begin position="1"/>
        <end position="22"/>
    </location>
</feature>
<evidence type="ECO:0000256" key="8">
    <source>
        <dbReference type="ARBA" id="ARBA00023114"/>
    </source>
</evidence>
<keyword evidence="10" id="KW-0998">Cell outer membrane</keyword>
<dbReference type="PANTHER" id="PTHR34501:SF9">
    <property type="entry name" value="MAJOR OUTER MEMBRANE PROTEIN P.IA"/>
    <property type="match status" value="1"/>
</dbReference>
<dbReference type="GO" id="GO:0034220">
    <property type="term" value="P:monoatomic ion transmembrane transport"/>
    <property type="evidence" value="ECO:0007669"/>
    <property type="project" value="InterPro"/>
</dbReference>
<sequence length="308" mass="33784">MKMAKTALAISLFTLCAQPVMAADVTVYGKANVTVQSSDEGEGSFTEIKSNASRFGLKGGQKLDDGLSVVYKLEWQVDLSDESDEKNIKSRNQYVGLKGGFGEVLIGRNDTALKQSQGKIDLFNDLEADLKHVFKGENRMGDSITYKTKKMNEFQFIGTVIAEDSADADNGYSAALLYGDSKLKKSNLFASIAMDSEVKGYDTVRATVQGKLGNVKLGAMLQRQETIDDENEADGFALSAAYSMGKTVFKAQYQSLDIDASSIEKNVASVGIDYKLAKNTKLFGFYSTFDTDYEKDENYLAVGMEYKF</sequence>
<proteinExistence type="predicted"/>
<evidence type="ECO:0000256" key="11">
    <source>
        <dbReference type="SAM" id="SignalP"/>
    </source>
</evidence>
<evidence type="ECO:0000256" key="3">
    <source>
        <dbReference type="ARBA" id="ARBA00022448"/>
    </source>
</evidence>
<feature type="chain" id="PRO_5011560477" evidence="11">
    <location>
        <begin position="23"/>
        <end position="308"/>
    </location>
</feature>
<keyword evidence="3" id="KW-0813">Transport</keyword>
<dbReference type="RefSeq" id="WP_091982642.1">
    <property type="nucleotide sequence ID" value="NZ_FOLO01000009.1"/>
</dbReference>
<comment type="subunit">
    <text evidence="2">Homotrimer.</text>
</comment>
<dbReference type="InterPro" id="IPR001702">
    <property type="entry name" value="Porin_Gram-ve"/>
</dbReference>
<name>A0A1I1J4S1_9GAMM</name>